<dbReference type="OMA" id="DTIFVAM"/>
<protein>
    <recommendedName>
        <fullName evidence="4 8">Protein PNS1</fullName>
    </recommendedName>
</protein>
<keyword evidence="5 8" id="KW-0812">Transmembrane</keyword>
<dbReference type="InterPro" id="IPR007603">
    <property type="entry name" value="Choline_transptr-like"/>
</dbReference>
<evidence type="ECO:0000313" key="11">
    <source>
        <dbReference type="Proteomes" id="UP000000314"/>
    </source>
</evidence>
<dbReference type="eggNOG" id="KOG1362">
    <property type="taxonomic scope" value="Eukaryota"/>
</dbReference>
<dbReference type="EMBL" id="FN392320">
    <property type="protein sequence ID" value="CAY68743.1"/>
    <property type="molecule type" value="Genomic_DNA"/>
</dbReference>
<feature type="region of interest" description="Disordered" evidence="9">
    <location>
        <begin position="1"/>
        <end position="67"/>
    </location>
</feature>
<comment type="similarity">
    <text evidence="3 8">Belongs to the CTL (choline transporter-like) family.</text>
</comment>
<accession>C4QZR9</accession>
<evidence type="ECO:0000256" key="2">
    <source>
        <dbReference type="ARBA" id="ARBA00004651"/>
    </source>
</evidence>
<feature type="transmembrane region" description="Helical" evidence="8">
    <location>
        <begin position="279"/>
        <end position="296"/>
    </location>
</feature>
<gene>
    <name evidence="10" type="ordered locus">PAS_chr2-1_0136</name>
</gene>
<dbReference type="STRING" id="644223.C4QZR9"/>
<organism evidence="10 11">
    <name type="scientific">Komagataella phaffii (strain GS115 / ATCC 20864)</name>
    <name type="common">Yeast</name>
    <name type="synonym">Pichia pastoris</name>
    <dbReference type="NCBI Taxonomy" id="644223"/>
    <lineage>
        <taxon>Eukaryota</taxon>
        <taxon>Fungi</taxon>
        <taxon>Dikarya</taxon>
        <taxon>Ascomycota</taxon>
        <taxon>Saccharomycotina</taxon>
        <taxon>Pichiomycetes</taxon>
        <taxon>Pichiales</taxon>
        <taxon>Pichiaceae</taxon>
        <taxon>Komagataella</taxon>
    </lineage>
</organism>
<dbReference type="HOGENOM" id="CLU_026724_0_0_1"/>
<feature type="transmembrane region" description="Helical" evidence="8">
    <location>
        <begin position="437"/>
        <end position="461"/>
    </location>
</feature>
<dbReference type="InParanoid" id="C4QZR9"/>
<comment type="subcellular location">
    <subcellularLocation>
        <location evidence="2 8">Cell membrane</location>
        <topology evidence="2 8">Multi-pass membrane protein</topology>
    </subcellularLocation>
</comment>
<keyword evidence="11" id="KW-1185">Reference proteome</keyword>
<evidence type="ECO:0000256" key="4">
    <source>
        <dbReference type="ARBA" id="ARBA00015388"/>
    </source>
</evidence>
<dbReference type="GO" id="GO:0005886">
    <property type="term" value="C:plasma membrane"/>
    <property type="evidence" value="ECO:0007669"/>
    <property type="project" value="UniProtKB-SubCell"/>
</dbReference>
<feature type="transmembrane region" description="Helical" evidence="8">
    <location>
        <begin position="235"/>
        <end position="259"/>
    </location>
</feature>
<feature type="transmembrane region" description="Helical" evidence="8">
    <location>
        <begin position="473"/>
        <end position="497"/>
    </location>
</feature>
<dbReference type="RefSeq" id="XP_002491023.1">
    <property type="nucleotide sequence ID" value="XM_002490978.1"/>
</dbReference>
<dbReference type="GeneID" id="8198451"/>
<evidence type="ECO:0000256" key="1">
    <source>
        <dbReference type="ARBA" id="ARBA00002957"/>
    </source>
</evidence>
<keyword evidence="7 8" id="KW-0472">Membrane</keyword>
<dbReference type="OrthoDB" id="44736at2759"/>
<evidence type="ECO:0000256" key="7">
    <source>
        <dbReference type="ARBA" id="ARBA00023136"/>
    </source>
</evidence>
<keyword evidence="6 8" id="KW-1133">Transmembrane helix</keyword>
<dbReference type="GO" id="GO:0022857">
    <property type="term" value="F:transmembrane transporter activity"/>
    <property type="evidence" value="ECO:0007669"/>
    <property type="project" value="UniProtKB-UniRule"/>
</dbReference>
<feature type="transmembrane region" description="Helical" evidence="8">
    <location>
        <begin position="379"/>
        <end position="398"/>
    </location>
</feature>
<evidence type="ECO:0000256" key="8">
    <source>
        <dbReference type="RuleBase" id="RU368066"/>
    </source>
</evidence>
<feature type="transmembrane region" description="Helical" evidence="8">
    <location>
        <begin position="185"/>
        <end position="204"/>
    </location>
</feature>
<evidence type="ECO:0000256" key="3">
    <source>
        <dbReference type="ARBA" id="ARBA00007168"/>
    </source>
</evidence>
<feature type="transmembrane region" description="Helical" evidence="8">
    <location>
        <begin position="161"/>
        <end position="179"/>
    </location>
</feature>
<dbReference type="Pfam" id="PF04515">
    <property type="entry name" value="Choline_transpo"/>
    <property type="match status" value="1"/>
</dbReference>
<name>C4QZR9_KOMPG</name>
<comment type="function">
    <text evidence="1 8">Probably involved in transport through the plasma membrane.</text>
</comment>
<evidence type="ECO:0000313" key="10">
    <source>
        <dbReference type="EMBL" id="CAY68743.1"/>
    </source>
</evidence>
<dbReference type="AlphaFoldDB" id="C4QZR9"/>
<reference evidence="10 11" key="1">
    <citation type="journal article" date="2009" name="Nat. Biotechnol.">
        <title>Genome sequence of the recombinant protein production host Pichia pastoris.</title>
        <authorList>
            <person name="De Schutter K."/>
            <person name="Lin Y.C."/>
            <person name="Tiels P."/>
            <person name="Van Hecke A."/>
            <person name="Glinka S."/>
            <person name="Weber-Lehmann J."/>
            <person name="Rouze P."/>
            <person name="Van de Peer Y."/>
            <person name="Callewaert N."/>
        </authorList>
    </citation>
    <scope>NUCLEOTIDE SEQUENCE [LARGE SCALE GENOMIC DNA]</scope>
    <source>
        <strain evidence="11">GS115 / ATCC 20864</strain>
    </source>
</reference>
<evidence type="ECO:0000256" key="6">
    <source>
        <dbReference type="ARBA" id="ARBA00022989"/>
    </source>
</evidence>
<feature type="transmembrane region" description="Helical" evidence="8">
    <location>
        <begin position="86"/>
        <end position="109"/>
    </location>
</feature>
<dbReference type="PANTHER" id="PTHR12385">
    <property type="entry name" value="CHOLINE TRANSPORTER-LIKE (SLC FAMILY 44)"/>
    <property type="match status" value="1"/>
</dbReference>
<dbReference type="Proteomes" id="UP000000314">
    <property type="component" value="Chromosome 2"/>
</dbReference>
<proteinExistence type="inferred from homology"/>
<dbReference type="FunCoup" id="C4QZR9">
    <property type="interactions" value="241"/>
</dbReference>
<evidence type="ECO:0000256" key="5">
    <source>
        <dbReference type="ARBA" id="ARBA00022692"/>
    </source>
</evidence>
<feature type="transmembrane region" description="Helical" evidence="8">
    <location>
        <begin position="133"/>
        <end position="154"/>
    </location>
</feature>
<sequence length="541" mass="59667">MSEKYSRPAQPPPTYNQPGGGQSPFNEPYYPQQGVNSSDYHQQQRPDYDPESQFPPEKIVGSGKPDNAETFDDSFKVKNKLNDWPFTILFIATLAGFVVVAGIVLSAWASNYSTSGSGIYDSGASFTLNTNTVVLFAFVIVISLVLAVLMLCFARIAPKRFIQVGIVLNVVLGLASSIYYLAVGYYSAGVVFLVFTLISAYCYWSMRGRIPFSATVLTIVIDVMKRNPSTLMTSLIGIIVSGAFAALFSATVVATYMKWTPSDENGNCSFNEGSTSCSRSKVIGILVFVFFAGYYITEVIGNVIHVTISGVYGSWYYLSRSDQGMPRFPALGAFKRAMTWSFGSICFGSLIVALLQLLKTIIQILKNDAMQNGEGWQTIILCCADCILGLIEWAVRYFNHYAYSFVALYGESYMKSARATWDLFRAKGLDALVNDCLIGAGLSFFALFVSYLSALFSYLYLRYTAPGYNSDGSFYAPVIAFTFVIALQIVNIASSVIRSGTATFFVCLARDPEVFQISYPDEFSRIFADYPQVMNKVAARQ</sequence>
<dbReference type="KEGG" id="ppa:PAS_chr2-1_0136"/>
<evidence type="ECO:0000256" key="9">
    <source>
        <dbReference type="SAM" id="MobiDB-lite"/>
    </source>
</evidence>
<feature type="transmembrane region" description="Helical" evidence="8">
    <location>
        <begin position="338"/>
        <end position="358"/>
    </location>
</feature>
<dbReference type="PANTHER" id="PTHR12385:SF4">
    <property type="entry name" value="PROTEIN PNS1"/>
    <property type="match status" value="1"/>
</dbReference>